<evidence type="ECO:0000256" key="3">
    <source>
        <dbReference type="ARBA" id="ARBA00011890"/>
    </source>
</evidence>
<dbReference type="NCBIfam" id="NF001453">
    <property type="entry name" value="PRK00312.1"/>
    <property type="match status" value="1"/>
</dbReference>
<dbReference type="EC" id="2.1.1.77" evidence="3 9"/>
<dbReference type="PANTHER" id="PTHR11579:SF0">
    <property type="entry name" value="PROTEIN-L-ISOASPARTATE(D-ASPARTATE) O-METHYLTRANSFERASE"/>
    <property type="match status" value="1"/>
</dbReference>
<evidence type="ECO:0000256" key="5">
    <source>
        <dbReference type="ARBA" id="ARBA00022490"/>
    </source>
</evidence>
<keyword evidence="6 10" id="KW-0489">Methyltransferase</keyword>
<comment type="subcellular location">
    <subcellularLocation>
        <location evidence="1">Cytoplasm</location>
    </subcellularLocation>
</comment>
<evidence type="ECO:0000256" key="1">
    <source>
        <dbReference type="ARBA" id="ARBA00004496"/>
    </source>
</evidence>
<dbReference type="GO" id="GO:0030091">
    <property type="term" value="P:protein repair"/>
    <property type="evidence" value="ECO:0007669"/>
    <property type="project" value="UniProtKB-UniRule"/>
</dbReference>
<keyword evidence="5" id="KW-0963">Cytoplasm</keyword>
<dbReference type="GO" id="GO:0005737">
    <property type="term" value="C:cytoplasm"/>
    <property type="evidence" value="ECO:0007669"/>
    <property type="project" value="UniProtKB-SubCell"/>
</dbReference>
<dbReference type="GO" id="GO:0032259">
    <property type="term" value="P:methylation"/>
    <property type="evidence" value="ECO:0007669"/>
    <property type="project" value="UniProtKB-KW"/>
</dbReference>
<dbReference type="Gene3D" id="3.40.50.150">
    <property type="entry name" value="Vaccinia Virus protein VP39"/>
    <property type="match status" value="1"/>
</dbReference>
<comment type="caution">
    <text evidence="10">The sequence shown here is derived from an EMBL/GenBank/DDBJ whole genome shotgun (WGS) entry which is preliminary data.</text>
</comment>
<dbReference type="CDD" id="cd02440">
    <property type="entry name" value="AdoMet_MTases"/>
    <property type="match status" value="1"/>
</dbReference>
<keyword evidence="8" id="KW-0949">S-adenosyl-L-methionine</keyword>
<gene>
    <name evidence="10" type="ORF">COV89_01430</name>
</gene>
<name>A0A2H0KG56_9BACT</name>
<dbReference type="AlphaFoldDB" id="A0A2H0KG56"/>
<dbReference type="InterPro" id="IPR029063">
    <property type="entry name" value="SAM-dependent_MTases_sf"/>
</dbReference>
<sequence length="220" mass="24625">MERERFIELIRRSINDDLVFEAFRSIDRADFIESEMGRNFAYKNRTIDLGEGSSISEPVLVAQMMENLHLTGREKVLEIGTASGYGAALLSKCAREVYTMEYNQNLAQKASKRLKKLNIDNVQVVIGDGALGIPEASPFDAIIITAACRDFPPALVEQLVEGGRILAPIGKDPRFLELTLGLKTYGRLFYSKPITHCHFHPLVSEEKGGFSKDYLERLLG</sequence>
<evidence type="ECO:0000256" key="4">
    <source>
        <dbReference type="ARBA" id="ARBA00013346"/>
    </source>
</evidence>
<evidence type="ECO:0000256" key="9">
    <source>
        <dbReference type="NCBIfam" id="TIGR00080"/>
    </source>
</evidence>
<dbReference type="GO" id="GO:0004719">
    <property type="term" value="F:protein-L-isoaspartate (D-aspartate) O-methyltransferase activity"/>
    <property type="evidence" value="ECO:0007669"/>
    <property type="project" value="UniProtKB-UniRule"/>
</dbReference>
<evidence type="ECO:0000256" key="7">
    <source>
        <dbReference type="ARBA" id="ARBA00022679"/>
    </source>
</evidence>
<evidence type="ECO:0000256" key="8">
    <source>
        <dbReference type="ARBA" id="ARBA00022691"/>
    </source>
</evidence>
<organism evidence="10 11">
    <name type="scientific">Candidatus Shapirobacteria bacterium CG11_big_fil_rev_8_21_14_0_20_40_12</name>
    <dbReference type="NCBI Taxonomy" id="1974889"/>
    <lineage>
        <taxon>Bacteria</taxon>
        <taxon>Candidatus Shapironibacteriota</taxon>
    </lineage>
</organism>
<keyword evidence="7 10" id="KW-0808">Transferase</keyword>
<evidence type="ECO:0000256" key="6">
    <source>
        <dbReference type="ARBA" id="ARBA00022603"/>
    </source>
</evidence>
<comment type="similarity">
    <text evidence="2">Belongs to the methyltransferase superfamily. L-isoaspartyl/D-aspartyl protein methyltransferase family.</text>
</comment>
<dbReference type="Proteomes" id="UP000231371">
    <property type="component" value="Unassembled WGS sequence"/>
</dbReference>
<accession>A0A2H0KG56</accession>
<evidence type="ECO:0000313" key="10">
    <source>
        <dbReference type="EMBL" id="PIQ70258.1"/>
    </source>
</evidence>
<dbReference type="SUPFAM" id="SSF53335">
    <property type="entry name" value="S-adenosyl-L-methionine-dependent methyltransferases"/>
    <property type="match status" value="1"/>
</dbReference>
<proteinExistence type="inferred from homology"/>
<dbReference type="PANTHER" id="PTHR11579">
    <property type="entry name" value="PROTEIN-L-ISOASPARTATE O-METHYLTRANSFERASE"/>
    <property type="match status" value="1"/>
</dbReference>
<dbReference type="NCBIfam" id="TIGR00080">
    <property type="entry name" value="pimt"/>
    <property type="match status" value="1"/>
</dbReference>
<dbReference type="InterPro" id="IPR000682">
    <property type="entry name" value="PCMT"/>
</dbReference>
<reference evidence="10 11" key="1">
    <citation type="submission" date="2017-09" db="EMBL/GenBank/DDBJ databases">
        <title>Depth-based differentiation of microbial function through sediment-hosted aquifers and enrichment of novel symbionts in the deep terrestrial subsurface.</title>
        <authorList>
            <person name="Probst A.J."/>
            <person name="Ladd B."/>
            <person name="Jarett J.K."/>
            <person name="Geller-Mcgrath D.E."/>
            <person name="Sieber C.M."/>
            <person name="Emerson J.B."/>
            <person name="Anantharaman K."/>
            <person name="Thomas B.C."/>
            <person name="Malmstrom R."/>
            <person name="Stieglmeier M."/>
            <person name="Klingl A."/>
            <person name="Woyke T."/>
            <person name="Ryan C.M."/>
            <person name="Banfield J.F."/>
        </authorList>
    </citation>
    <scope>NUCLEOTIDE SEQUENCE [LARGE SCALE GENOMIC DNA]</scope>
    <source>
        <strain evidence="10">CG11_big_fil_rev_8_21_14_0_20_40_12</strain>
    </source>
</reference>
<dbReference type="EMBL" id="PCVI01000024">
    <property type="protein sequence ID" value="PIQ70258.1"/>
    <property type="molecule type" value="Genomic_DNA"/>
</dbReference>
<dbReference type="Pfam" id="PF01135">
    <property type="entry name" value="PCMT"/>
    <property type="match status" value="1"/>
</dbReference>
<evidence type="ECO:0000256" key="2">
    <source>
        <dbReference type="ARBA" id="ARBA00005369"/>
    </source>
</evidence>
<evidence type="ECO:0000313" key="11">
    <source>
        <dbReference type="Proteomes" id="UP000231371"/>
    </source>
</evidence>
<protein>
    <recommendedName>
        <fullName evidence="4 9">Protein-L-isoaspartate O-methyltransferase</fullName>
        <ecNumber evidence="3 9">2.1.1.77</ecNumber>
    </recommendedName>
</protein>